<keyword evidence="2" id="KW-1185">Reference proteome</keyword>
<reference evidence="1 2" key="1">
    <citation type="submission" date="2019-08" db="EMBL/GenBank/DDBJ databases">
        <title>Archangium and Cystobacter genomes.</title>
        <authorList>
            <person name="Chen I.-C.K."/>
            <person name="Wielgoss S."/>
        </authorList>
    </citation>
    <scope>NUCLEOTIDE SEQUENCE [LARGE SCALE GENOMIC DNA]</scope>
    <source>
        <strain evidence="1 2">Cbm 6</strain>
    </source>
</reference>
<dbReference type="RefSeq" id="WP_395817279.1">
    <property type="nucleotide sequence ID" value="NZ_CP043494.1"/>
</dbReference>
<evidence type="ECO:0000313" key="2">
    <source>
        <dbReference type="Proteomes" id="UP001611383"/>
    </source>
</evidence>
<name>A0ABY9WL50_9BACT</name>
<accession>A0ABY9WL50</accession>
<organism evidence="1 2">
    <name type="scientific">Archangium minus</name>
    <dbReference type="NCBI Taxonomy" id="83450"/>
    <lineage>
        <taxon>Bacteria</taxon>
        <taxon>Pseudomonadati</taxon>
        <taxon>Myxococcota</taxon>
        <taxon>Myxococcia</taxon>
        <taxon>Myxococcales</taxon>
        <taxon>Cystobacterineae</taxon>
        <taxon>Archangiaceae</taxon>
        <taxon>Archangium</taxon>
    </lineage>
</organism>
<protein>
    <recommendedName>
        <fullName evidence="3">Lipoprotein</fullName>
    </recommendedName>
</protein>
<proteinExistence type="predicted"/>
<dbReference type="EMBL" id="CP043494">
    <property type="protein sequence ID" value="WNG44453.1"/>
    <property type="molecule type" value="Genomic_DNA"/>
</dbReference>
<dbReference type="Proteomes" id="UP001611383">
    <property type="component" value="Chromosome"/>
</dbReference>
<evidence type="ECO:0000313" key="1">
    <source>
        <dbReference type="EMBL" id="WNG44453.1"/>
    </source>
</evidence>
<gene>
    <name evidence="1" type="ORF">F0U60_10275</name>
</gene>
<dbReference type="PROSITE" id="PS51257">
    <property type="entry name" value="PROKAR_LIPOPROTEIN"/>
    <property type="match status" value="1"/>
</dbReference>
<evidence type="ECO:0008006" key="3">
    <source>
        <dbReference type="Google" id="ProtNLM"/>
    </source>
</evidence>
<sequence length="238" mass="26206">MSRRHSASGWFHTGLPLLLAVTLSGCVTTVYQPLVSLQRPVIIDPQVANFEGQRFLLRCIPGDYLGLDEAQQLCQHLRTLFTTQGAQVDVQVQQGGMAGGDEEGAARPDLIIDLRARLLHVDNSPLLWILSGLTLTLVPAITDSSFSQDVTIRDSSGFVLASDNLQGRFVRYSGFSVWAVNGVLDLLVRSEAEKLGGDRANRDFSRDFYGQLSQLAFNAHMRSEVMRSFEPKPPSSTK</sequence>